<dbReference type="EMBL" id="ML995857">
    <property type="protein sequence ID" value="KAF2767342.1"/>
    <property type="molecule type" value="Genomic_DNA"/>
</dbReference>
<dbReference type="Proteomes" id="UP000799436">
    <property type="component" value="Unassembled WGS sequence"/>
</dbReference>
<protein>
    <submittedName>
        <fullName evidence="1">Uncharacterized protein</fullName>
    </submittedName>
</protein>
<dbReference type="GO" id="GO:0042720">
    <property type="term" value="C:mitochondrial inner membrane peptidase complex"/>
    <property type="evidence" value="ECO:0007669"/>
    <property type="project" value="InterPro"/>
</dbReference>
<name>A0A6G1L426_9PEZI</name>
<keyword evidence="2" id="KW-1185">Reference proteome</keyword>
<accession>A0A6G1L426</accession>
<proteinExistence type="predicted"/>
<gene>
    <name evidence="1" type="ORF">EJ03DRAFT_315939</name>
</gene>
<sequence length="84" mass="9613">MAPLVETVPLSQLEKRLQFQLDGKRRKEPVDLKNCALKELIQYGCDINGPREDPRSKIVCQPILRLFRQCANELTVETTSTEEA</sequence>
<evidence type="ECO:0000313" key="1">
    <source>
        <dbReference type="EMBL" id="KAF2767342.1"/>
    </source>
</evidence>
<dbReference type="InterPro" id="IPR024645">
    <property type="entry name" value="Mitochondr_Som1"/>
</dbReference>
<dbReference type="OrthoDB" id="3983163at2759"/>
<evidence type="ECO:0000313" key="2">
    <source>
        <dbReference type="Proteomes" id="UP000799436"/>
    </source>
</evidence>
<reference evidence="1" key="1">
    <citation type="journal article" date="2020" name="Stud. Mycol.">
        <title>101 Dothideomycetes genomes: a test case for predicting lifestyles and emergence of pathogens.</title>
        <authorList>
            <person name="Haridas S."/>
            <person name="Albert R."/>
            <person name="Binder M."/>
            <person name="Bloem J."/>
            <person name="Labutti K."/>
            <person name="Salamov A."/>
            <person name="Andreopoulos B."/>
            <person name="Baker S."/>
            <person name="Barry K."/>
            <person name="Bills G."/>
            <person name="Bluhm B."/>
            <person name="Cannon C."/>
            <person name="Castanera R."/>
            <person name="Culley D."/>
            <person name="Daum C."/>
            <person name="Ezra D."/>
            <person name="Gonzalez J."/>
            <person name="Henrissat B."/>
            <person name="Kuo A."/>
            <person name="Liang C."/>
            <person name="Lipzen A."/>
            <person name="Lutzoni F."/>
            <person name="Magnuson J."/>
            <person name="Mondo S."/>
            <person name="Nolan M."/>
            <person name="Ohm R."/>
            <person name="Pangilinan J."/>
            <person name="Park H.-J."/>
            <person name="Ramirez L."/>
            <person name="Alfaro M."/>
            <person name="Sun H."/>
            <person name="Tritt A."/>
            <person name="Yoshinaga Y."/>
            <person name="Zwiers L.-H."/>
            <person name="Turgeon B."/>
            <person name="Goodwin S."/>
            <person name="Spatafora J."/>
            <person name="Crous P."/>
            <person name="Grigoriev I."/>
        </authorList>
    </citation>
    <scope>NUCLEOTIDE SEQUENCE</scope>
    <source>
        <strain evidence="1">CBS 116005</strain>
    </source>
</reference>
<dbReference type="AlphaFoldDB" id="A0A6G1L426"/>
<dbReference type="Pfam" id="PF11093">
    <property type="entry name" value="Mitochondr_Som1"/>
    <property type="match status" value="1"/>
</dbReference>
<organism evidence="1 2">
    <name type="scientific">Teratosphaeria nubilosa</name>
    <dbReference type="NCBI Taxonomy" id="161662"/>
    <lineage>
        <taxon>Eukaryota</taxon>
        <taxon>Fungi</taxon>
        <taxon>Dikarya</taxon>
        <taxon>Ascomycota</taxon>
        <taxon>Pezizomycotina</taxon>
        <taxon>Dothideomycetes</taxon>
        <taxon>Dothideomycetidae</taxon>
        <taxon>Mycosphaerellales</taxon>
        <taxon>Teratosphaeriaceae</taxon>
        <taxon>Teratosphaeria</taxon>
    </lineage>
</organism>